<keyword evidence="5 7" id="KW-0472">Membrane</keyword>
<evidence type="ECO:0000313" key="9">
    <source>
        <dbReference type="Proteomes" id="UP000479190"/>
    </source>
</evidence>
<dbReference type="PANTHER" id="PTHR12385:SF14">
    <property type="entry name" value="CHOLINE TRANSPORTER-LIKE 2"/>
    <property type="match status" value="1"/>
</dbReference>
<evidence type="ECO:0000256" key="6">
    <source>
        <dbReference type="ARBA" id="ARBA00023180"/>
    </source>
</evidence>
<protein>
    <recommendedName>
        <fullName evidence="7">Choline transporter-like protein</fullName>
    </recommendedName>
</protein>
<dbReference type="AlphaFoldDB" id="A0A6H5IJH4"/>
<keyword evidence="6" id="KW-0325">Glycoprotein</keyword>
<dbReference type="OrthoDB" id="7700446at2759"/>
<dbReference type="GO" id="GO:0005886">
    <property type="term" value="C:plasma membrane"/>
    <property type="evidence" value="ECO:0007669"/>
    <property type="project" value="UniProtKB-SubCell"/>
</dbReference>
<dbReference type="PANTHER" id="PTHR12385">
    <property type="entry name" value="CHOLINE TRANSPORTER-LIKE (SLC FAMILY 44)"/>
    <property type="match status" value="1"/>
</dbReference>
<comment type="function">
    <text evidence="7">Choline transporter.</text>
</comment>
<feature type="transmembrane region" description="Helical" evidence="7">
    <location>
        <begin position="103"/>
        <end position="124"/>
    </location>
</feature>
<reference evidence="8 9" key="1">
    <citation type="submission" date="2020-02" db="EMBL/GenBank/DDBJ databases">
        <authorList>
            <person name="Ferguson B K."/>
        </authorList>
    </citation>
    <scope>NUCLEOTIDE SEQUENCE [LARGE SCALE GENOMIC DNA]</scope>
</reference>
<dbReference type="Pfam" id="PF04515">
    <property type="entry name" value="Choline_transpo"/>
    <property type="match status" value="1"/>
</dbReference>
<comment type="subcellular location">
    <subcellularLocation>
        <location evidence="7">Cell membrane</location>
        <topology evidence="7">Multi-pass membrane protein</topology>
    </subcellularLocation>
    <subcellularLocation>
        <location evidence="1">Membrane</location>
        <topology evidence="1">Multi-pass membrane protein</topology>
    </subcellularLocation>
</comment>
<accession>A0A6H5IJH4</accession>
<dbReference type="GO" id="GO:0022857">
    <property type="term" value="F:transmembrane transporter activity"/>
    <property type="evidence" value="ECO:0007669"/>
    <property type="project" value="UniProtKB-UniRule"/>
</dbReference>
<keyword evidence="3 7" id="KW-0812">Transmembrane</keyword>
<dbReference type="Proteomes" id="UP000479190">
    <property type="component" value="Unassembled WGS sequence"/>
</dbReference>
<feature type="transmembrane region" description="Helical" evidence="7">
    <location>
        <begin position="189"/>
        <end position="212"/>
    </location>
</feature>
<evidence type="ECO:0000256" key="7">
    <source>
        <dbReference type="RuleBase" id="RU368066"/>
    </source>
</evidence>
<name>A0A6H5IJH4_9HYME</name>
<dbReference type="InterPro" id="IPR007603">
    <property type="entry name" value="Choline_transptr-like"/>
</dbReference>
<feature type="transmembrane region" description="Helical" evidence="7">
    <location>
        <begin position="6"/>
        <end position="29"/>
    </location>
</feature>
<evidence type="ECO:0000256" key="4">
    <source>
        <dbReference type="ARBA" id="ARBA00022989"/>
    </source>
</evidence>
<feature type="transmembrane region" description="Helical" evidence="7">
    <location>
        <begin position="218"/>
        <end position="241"/>
    </location>
</feature>
<dbReference type="EMBL" id="CADCXV010000905">
    <property type="protein sequence ID" value="CAB0038356.1"/>
    <property type="molecule type" value="Genomic_DNA"/>
</dbReference>
<keyword evidence="4 7" id="KW-1133">Transmembrane helix</keyword>
<evidence type="ECO:0000256" key="1">
    <source>
        <dbReference type="ARBA" id="ARBA00004141"/>
    </source>
</evidence>
<keyword evidence="9" id="KW-1185">Reference proteome</keyword>
<evidence type="ECO:0000256" key="2">
    <source>
        <dbReference type="ARBA" id="ARBA00007168"/>
    </source>
</evidence>
<evidence type="ECO:0000256" key="5">
    <source>
        <dbReference type="ARBA" id="ARBA00023136"/>
    </source>
</evidence>
<sequence length="299" mass="33648">MFYPTVSIVSALCYVLGICCAYVTFATYINIEGIEGMGFLTFLMHIINSLVGFWVVLFIVVFGQMVSSGAFATWYWHQNKSDIPKYTVFRCIKIISRYHLGTVAYSTSMFGAMSILYLLGMRLLNHEGNKAGKIWLVLYHMVDAVVGRFMAAGAVLNCITNGQDFAESASRTLDNFEANIKKTLLATKIIEYVLVLAYVLVSGLVGLAIYPYALNFTYPLPLAVIIYIGTNMFLFSLLATLHASFNAILISCYEDRTINDGTTLRPYVMHDDLRMAFIRRGSPRWYACCATRKSYYENS</sequence>
<organism evidence="8 9">
    <name type="scientific">Trichogramma brassicae</name>
    <dbReference type="NCBI Taxonomy" id="86971"/>
    <lineage>
        <taxon>Eukaryota</taxon>
        <taxon>Metazoa</taxon>
        <taxon>Ecdysozoa</taxon>
        <taxon>Arthropoda</taxon>
        <taxon>Hexapoda</taxon>
        <taxon>Insecta</taxon>
        <taxon>Pterygota</taxon>
        <taxon>Neoptera</taxon>
        <taxon>Endopterygota</taxon>
        <taxon>Hymenoptera</taxon>
        <taxon>Apocrita</taxon>
        <taxon>Proctotrupomorpha</taxon>
        <taxon>Chalcidoidea</taxon>
        <taxon>Trichogrammatidae</taxon>
        <taxon>Trichogramma</taxon>
    </lineage>
</organism>
<gene>
    <name evidence="8" type="ORF">TBRA_LOCUS10141</name>
</gene>
<proteinExistence type="inferred from homology"/>
<feature type="transmembrane region" description="Helical" evidence="7">
    <location>
        <begin position="50"/>
        <end position="76"/>
    </location>
</feature>
<comment type="caution">
    <text evidence="7">Lacks conserved residue(s) required for the propagation of feature annotation.</text>
</comment>
<evidence type="ECO:0000313" key="8">
    <source>
        <dbReference type="EMBL" id="CAB0038356.1"/>
    </source>
</evidence>
<comment type="similarity">
    <text evidence="2 7">Belongs to the CTL (choline transporter-like) family.</text>
</comment>
<evidence type="ECO:0000256" key="3">
    <source>
        <dbReference type="ARBA" id="ARBA00022692"/>
    </source>
</evidence>